<dbReference type="SUPFAM" id="SSF101498">
    <property type="entry name" value="Anti-sigma factor FlgM"/>
    <property type="match status" value="1"/>
</dbReference>
<evidence type="ECO:0000256" key="1">
    <source>
        <dbReference type="ARBA" id="ARBA00005322"/>
    </source>
</evidence>
<dbReference type="STRING" id="1560234.SP90_10615"/>
<keyword evidence="11" id="KW-0282">Flagellum</keyword>
<protein>
    <recommendedName>
        <fullName evidence="2">Negative regulator of flagellin synthesis</fullName>
    </recommendedName>
    <alternativeName>
        <fullName evidence="8">Anti-sigma-28 factor</fullName>
    </alternativeName>
</protein>
<evidence type="ECO:0000256" key="9">
    <source>
        <dbReference type="SAM" id="MobiDB-lite"/>
    </source>
</evidence>
<dbReference type="GO" id="GO:0045892">
    <property type="term" value="P:negative regulation of DNA-templated transcription"/>
    <property type="evidence" value="ECO:0007669"/>
    <property type="project" value="InterPro"/>
</dbReference>
<keyword evidence="12" id="KW-1185">Reference proteome</keyword>
<evidence type="ECO:0000259" key="10">
    <source>
        <dbReference type="Pfam" id="PF04316"/>
    </source>
</evidence>
<dbReference type="Pfam" id="PF04316">
    <property type="entry name" value="FlgM"/>
    <property type="match status" value="1"/>
</dbReference>
<evidence type="ECO:0000256" key="8">
    <source>
        <dbReference type="ARBA" id="ARBA00030117"/>
    </source>
</evidence>
<feature type="compositionally biased region" description="Basic and acidic residues" evidence="9">
    <location>
        <begin position="39"/>
        <end position="48"/>
    </location>
</feature>
<evidence type="ECO:0000256" key="2">
    <source>
        <dbReference type="ARBA" id="ARBA00017823"/>
    </source>
</evidence>
<comment type="function">
    <text evidence="7">Responsible for the coupling of flagellin expression to flagellar assembly by preventing expression of the flagellin genes when a component of the middle class of proteins is defective. It negatively regulates flagellar genes by inhibiting the activity of FliA by directly binding to FliA.</text>
</comment>
<accession>A0A1B7XBT1</accession>
<organism evidence="11 12">
    <name type="scientific">Halodesulfovibrio spirochaetisodalis</name>
    <dbReference type="NCBI Taxonomy" id="1560234"/>
    <lineage>
        <taxon>Bacteria</taxon>
        <taxon>Pseudomonadati</taxon>
        <taxon>Thermodesulfobacteriota</taxon>
        <taxon>Desulfovibrionia</taxon>
        <taxon>Desulfovibrionales</taxon>
        <taxon>Desulfovibrionaceae</taxon>
        <taxon>Halodesulfovibrio</taxon>
    </lineage>
</organism>
<dbReference type="EMBL" id="JXMS01000017">
    <property type="protein sequence ID" value="OBQ50207.1"/>
    <property type="molecule type" value="Genomic_DNA"/>
</dbReference>
<evidence type="ECO:0000256" key="3">
    <source>
        <dbReference type="ARBA" id="ARBA00022491"/>
    </source>
</evidence>
<keyword evidence="3" id="KW-0678">Repressor</keyword>
<dbReference type="InterPro" id="IPR031316">
    <property type="entry name" value="FlgM_C"/>
</dbReference>
<dbReference type="InterPro" id="IPR007412">
    <property type="entry name" value="FlgM"/>
</dbReference>
<comment type="caution">
    <text evidence="11">The sequence shown here is derived from an EMBL/GenBank/DDBJ whole genome shotgun (WGS) entry which is preliminary data.</text>
</comment>
<dbReference type="GO" id="GO:0044781">
    <property type="term" value="P:bacterial-type flagellum organization"/>
    <property type="evidence" value="ECO:0007669"/>
    <property type="project" value="UniProtKB-KW"/>
</dbReference>
<evidence type="ECO:0000256" key="4">
    <source>
        <dbReference type="ARBA" id="ARBA00022795"/>
    </source>
</evidence>
<keyword evidence="11" id="KW-0969">Cilium</keyword>
<evidence type="ECO:0000313" key="12">
    <source>
        <dbReference type="Proteomes" id="UP000091979"/>
    </source>
</evidence>
<comment type="similarity">
    <text evidence="1">Belongs to the FlgM family.</text>
</comment>
<reference evidence="11 12" key="1">
    <citation type="submission" date="2015-01" db="EMBL/GenBank/DDBJ databases">
        <title>Desulfovibrio sp. JC271 draft genome sequence.</title>
        <authorList>
            <person name="Shivani Y."/>
            <person name="Subhash Y."/>
            <person name="Sasikala C."/>
            <person name="Ramana C.V."/>
        </authorList>
    </citation>
    <scope>NUCLEOTIDE SEQUENCE [LARGE SCALE GENOMIC DNA]</scope>
    <source>
        <strain evidence="11 12">JC271</strain>
    </source>
</reference>
<proteinExistence type="inferred from homology"/>
<name>A0A1B7XBT1_9BACT</name>
<sequence length="105" mass="11683">MKVYDYNAKLEFGSSLKKGNRAEQAGREQAGREQAPVDAESKGDRVSFSDEGRLRTEAYKEAMNAPEVRKDKVAAIKAQIASGEYKIDSNKIAEGLLRDELDLFI</sequence>
<dbReference type="AlphaFoldDB" id="A0A1B7XBT1"/>
<evidence type="ECO:0000256" key="7">
    <source>
        <dbReference type="ARBA" id="ARBA00024739"/>
    </source>
</evidence>
<feature type="region of interest" description="Disordered" evidence="9">
    <location>
        <begin position="17"/>
        <end position="48"/>
    </location>
</feature>
<dbReference type="NCBIfam" id="TIGR03824">
    <property type="entry name" value="FlgM_jcvi"/>
    <property type="match status" value="1"/>
</dbReference>
<keyword evidence="6" id="KW-0804">Transcription</keyword>
<evidence type="ECO:0000256" key="5">
    <source>
        <dbReference type="ARBA" id="ARBA00023015"/>
    </source>
</evidence>
<keyword evidence="5" id="KW-0805">Transcription regulation</keyword>
<dbReference type="InterPro" id="IPR035890">
    <property type="entry name" value="Anti-sigma-28_factor_FlgM_sf"/>
</dbReference>
<feature type="domain" description="Anti-sigma-28 factor FlgM C-terminal" evidence="10">
    <location>
        <begin position="44"/>
        <end position="97"/>
    </location>
</feature>
<dbReference type="RefSeq" id="WP_066855653.1">
    <property type="nucleotide sequence ID" value="NZ_JXMS01000017.1"/>
</dbReference>
<gene>
    <name evidence="11" type="ORF">SP90_10615</name>
</gene>
<keyword evidence="4" id="KW-1005">Bacterial flagellum biogenesis</keyword>
<evidence type="ECO:0000256" key="6">
    <source>
        <dbReference type="ARBA" id="ARBA00023163"/>
    </source>
</evidence>
<dbReference type="Proteomes" id="UP000091979">
    <property type="component" value="Unassembled WGS sequence"/>
</dbReference>
<keyword evidence="11" id="KW-0966">Cell projection</keyword>
<dbReference type="OrthoDB" id="9797114at2"/>
<dbReference type="PATRIC" id="fig|1560234.3.peg.975"/>
<evidence type="ECO:0000313" key="11">
    <source>
        <dbReference type="EMBL" id="OBQ50207.1"/>
    </source>
</evidence>
<feature type="compositionally biased region" description="Basic and acidic residues" evidence="9">
    <location>
        <begin position="20"/>
        <end position="31"/>
    </location>
</feature>